<evidence type="ECO:0000259" key="2">
    <source>
        <dbReference type="SMART" id="SM00909"/>
    </source>
</evidence>
<sequence>MSREAYRWRKKLICLGLACLMFLSGSLAACGRQTEQSAYHIEYLNKDKNRLVEEPYEPSATDTDGMIKEFLAKLSSDSDNVDYRKPIPNDVEITNYSLDGVLLTLHFDEDYSKMSAVDEVLCRAAVVRTMTQIDGVDCVAFYIGDAPLTDAKGNLVGTMNQDSFIENPGEQINSIQNTTLTLYFSNLDGDGLVKEVREDVYYSSNISMEKLIMEQLLDGPKTKDVKSAIPEGTKLVSVSVVDGVCYVSLDEAFKNQDYKVNEGIVIYSIVDSLSELSTISKVQISVNGDTSGVYRDNFPLADMYDRNMDYVTGAESAFSETEEPTETD</sequence>
<dbReference type="Proteomes" id="UP000266172">
    <property type="component" value="Unassembled WGS sequence"/>
</dbReference>
<evidence type="ECO:0000313" key="4">
    <source>
        <dbReference type="Proteomes" id="UP000266172"/>
    </source>
</evidence>
<gene>
    <name evidence="3" type="ORF">DWX93_04240</name>
</gene>
<accession>A0A395VB18</accession>
<evidence type="ECO:0000256" key="1">
    <source>
        <dbReference type="SAM" id="SignalP"/>
    </source>
</evidence>
<keyword evidence="1" id="KW-0732">Signal</keyword>
<feature type="signal peptide" evidence="1">
    <location>
        <begin position="1"/>
        <end position="29"/>
    </location>
</feature>
<dbReference type="SMART" id="SM00909">
    <property type="entry name" value="Germane"/>
    <property type="match status" value="2"/>
</dbReference>
<dbReference type="Pfam" id="PF10646">
    <property type="entry name" value="Germane"/>
    <property type="match status" value="2"/>
</dbReference>
<dbReference type="RefSeq" id="WP_118096742.1">
    <property type="nucleotide sequence ID" value="NZ_DBFVHP010000016.1"/>
</dbReference>
<evidence type="ECO:0000313" key="3">
    <source>
        <dbReference type="EMBL" id="RGS42527.1"/>
    </source>
</evidence>
<feature type="domain" description="GerMN" evidence="2">
    <location>
        <begin position="209"/>
        <end position="295"/>
    </location>
</feature>
<comment type="caution">
    <text evidence="3">The sequence shown here is derived from an EMBL/GenBank/DDBJ whole genome shotgun (WGS) entry which is preliminary data.</text>
</comment>
<dbReference type="EMBL" id="QRVL01000001">
    <property type="protein sequence ID" value="RGS42527.1"/>
    <property type="molecule type" value="Genomic_DNA"/>
</dbReference>
<dbReference type="AlphaFoldDB" id="A0A395VB18"/>
<feature type="chain" id="PRO_5038925019" evidence="1">
    <location>
        <begin position="30"/>
        <end position="328"/>
    </location>
</feature>
<proteinExistence type="predicted"/>
<feature type="domain" description="GerMN" evidence="2">
    <location>
        <begin position="67"/>
        <end position="152"/>
    </location>
</feature>
<organism evidence="3 4">
    <name type="scientific">Roseburia hominis</name>
    <dbReference type="NCBI Taxonomy" id="301301"/>
    <lineage>
        <taxon>Bacteria</taxon>
        <taxon>Bacillati</taxon>
        <taxon>Bacillota</taxon>
        <taxon>Clostridia</taxon>
        <taxon>Lachnospirales</taxon>
        <taxon>Lachnospiraceae</taxon>
        <taxon>Roseburia</taxon>
    </lineage>
</organism>
<dbReference type="PROSITE" id="PS51257">
    <property type="entry name" value="PROKAR_LIPOPROTEIN"/>
    <property type="match status" value="1"/>
</dbReference>
<name>A0A395VB18_9FIRM</name>
<dbReference type="InterPro" id="IPR019606">
    <property type="entry name" value="GerMN"/>
</dbReference>
<reference evidence="3 4" key="1">
    <citation type="submission" date="2018-08" db="EMBL/GenBank/DDBJ databases">
        <title>A genome reference for cultivated species of the human gut microbiota.</title>
        <authorList>
            <person name="Zou Y."/>
            <person name="Xue W."/>
            <person name="Luo G."/>
        </authorList>
    </citation>
    <scope>NUCLEOTIDE SEQUENCE [LARGE SCALE GENOMIC DNA]</scope>
    <source>
        <strain evidence="3 4">AF22-12AC</strain>
    </source>
</reference>
<protein>
    <submittedName>
        <fullName evidence="3">Sporulation and spore germination</fullName>
    </submittedName>
</protein>